<keyword evidence="2" id="KW-1185">Reference proteome</keyword>
<comment type="caution">
    <text evidence="1">The sequence shown here is derived from an EMBL/GenBank/DDBJ whole genome shotgun (WGS) entry which is preliminary data.</text>
</comment>
<reference evidence="1" key="2">
    <citation type="submission" date="2023-01" db="EMBL/GenBank/DDBJ databases">
        <authorList>
            <person name="Sun Q."/>
            <person name="Evtushenko L."/>
        </authorList>
    </citation>
    <scope>NUCLEOTIDE SEQUENCE</scope>
    <source>
        <strain evidence="1">VKM B-1499</strain>
    </source>
</reference>
<dbReference type="EMBL" id="BSFD01000002">
    <property type="protein sequence ID" value="GLK48193.1"/>
    <property type="molecule type" value="Genomic_DNA"/>
</dbReference>
<reference evidence="1" key="1">
    <citation type="journal article" date="2014" name="Int. J. Syst. Evol. Microbiol.">
        <title>Complete genome of a new Firmicutes species belonging to the dominant human colonic microbiota ('Ruminococcus bicirculans') reveals two chromosomes and a selective capacity to utilize plant glucans.</title>
        <authorList>
            <consortium name="NISC Comparative Sequencing Program"/>
            <person name="Wegmann U."/>
            <person name="Louis P."/>
            <person name="Goesmann A."/>
            <person name="Henrissat B."/>
            <person name="Duncan S.H."/>
            <person name="Flint H.J."/>
        </authorList>
    </citation>
    <scope>NUCLEOTIDE SEQUENCE</scope>
    <source>
        <strain evidence="1">VKM B-1499</strain>
    </source>
</reference>
<evidence type="ECO:0000313" key="1">
    <source>
        <dbReference type="EMBL" id="GLK48193.1"/>
    </source>
</evidence>
<evidence type="ECO:0000313" key="2">
    <source>
        <dbReference type="Proteomes" id="UP001143509"/>
    </source>
</evidence>
<dbReference type="Proteomes" id="UP001143509">
    <property type="component" value="Unassembled WGS sequence"/>
</dbReference>
<gene>
    <name evidence="1" type="ORF">GCM10017620_11660</name>
</gene>
<proteinExistence type="predicted"/>
<name>A0ABQ5TA17_9CAUL</name>
<sequence length="79" mass="8521">MAATSGFIDPGAMTSPVAAVKTTTDMTRGFSSWKKSSGWAVERAGRSRSVGVTMVIFYTLGRRLVPRLEVSAKRKGPRT</sequence>
<organism evidence="1 2">
    <name type="scientific">Brevundimonas intermedia</name>
    <dbReference type="NCBI Taxonomy" id="74315"/>
    <lineage>
        <taxon>Bacteria</taxon>
        <taxon>Pseudomonadati</taxon>
        <taxon>Pseudomonadota</taxon>
        <taxon>Alphaproteobacteria</taxon>
        <taxon>Caulobacterales</taxon>
        <taxon>Caulobacteraceae</taxon>
        <taxon>Brevundimonas</taxon>
    </lineage>
</organism>
<protein>
    <submittedName>
        <fullName evidence="1">Uncharacterized protein</fullName>
    </submittedName>
</protein>
<accession>A0ABQ5TA17</accession>